<protein>
    <submittedName>
        <fullName evidence="1">Uncharacterized protein</fullName>
    </submittedName>
</protein>
<proteinExistence type="predicted"/>
<dbReference type="EMBL" id="FQTT01000015">
    <property type="protein sequence ID" value="SHE26656.1"/>
    <property type="molecule type" value="Genomic_DNA"/>
</dbReference>
<name>A0A1M4S343_9ACTO</name>
<keyword evidence="2" id="KW-1185">Reference proteome</keyword>
<gene>
    <name evidence="1" type="ORF">ACGLYG10_2910</name>
</gene>
<accession>A0A1M4S343</accession>
<dbReference type="AlphaFoldDB" id="A0A1M4S343"/>
<evidence type="ECO:0000313" key="1">
    <source>
        <dbReference type="EMBL" id="SHE26656.1"/>
    </source>
</evidence>
<evidence type="ECO:0000313" key="2">
    <source>
        <dbReference type="Proteomes" id="UP000184291"/>
    </source>
</evidence>
<dbReference type="STRING" id="1892869.ACGLYG10_2910"/>
<dbReference type="Proteomes" id="UP000184291">
    <property type="component" value="Unassembled WGS sequence"/>
</dbReference>
<reference evidence="2" key="1">
    <citation type="submission" date="2016-09" db="EMBL/GenBank/DDBJ databases">
        <authorList>
            <person name="Strepis N."/>
        </authorList>
    </citation>
    <scope>NUCLEOTIDE SEQUENCE [LARGE SCALE GENOMIC DNA]</scope>
</reference>
<organism evidence="1 2">
    <name type="scientific">Actinomyces glycerinitolerans</name>
    <dbReference type="NCBI Taxonomy" id="1892869"/>
    <lineage>
        <taxon>Bacteria</taxon>
        <taxon>Bacillati</taxon>
        <taxon>Actinomycetota</taxon>
        <taxon>Actinomycetes</taxon>
        <taxon>Actinomycetales</taxon>
        <taxon>Actinomycetaceae</taxon>
        <taxon>Actinomyces</taxon>
    </lineage>
</organism>
<sequence length="51" mass="5231">MNVLGPEAALRDSGAFCYAGLRSAAPLSRLLYASEAFSGALTGVVNGEVAW</sequence>